<gene>
    <name evidence="3" type="ORF">Triagg1_4308</name>
</gene>
<sequence>MAEAVGLALSVLPIVIWALEKYSEPLEAYTGYHNAISTLQANLQIQRMHLEATFQSIGLRHPTPRELHECLRQKFPQNHREILFIIRQMDDMMMKLMENLQVDMSRKPLWTHESSERASWEWRRVKRSFRAKKCDKIIHDLRNWNDDLRHLIESAATLPHDESYAMRRVRRLYNRSNCESVRNTLRALHRALQAGLDRDGAKSHQVCIELNSLHAGGIPLLTFRIGILHELDDARTAPWRVFYAAEEATKKSTDRRLSGRDDHPIHKGYARWHMAYGANREIHSNNSPPQEVRILQVPHSQTAHLTQHFQTTASVEDTSIIPSISEIIAPSPPPITNLCNDFDSSPHEDVFGSLKDPTPSSSHEQTIFSLSHVSRNHDAILRDVSLEKIIATESQRVAPAIQPLSAKRRYGIAASLAWAVLYLSGSPWLSHGLDRRKVKLFLQRKQANGYISLSEKVYLSCIISKTSLPSPASSSTSLGQTTPKNLIFELGILLIELAVNQSFSQESLSAILQHDYRPLKHYLDRVELEAGIYYFNAAQRCVYSVFLADQEQMDFDLDKFQHEFYSTVVAPLQATYEAR</sequence>
<evidence type="ECO:0000256" key="1">
    <source>
        <dbReference type="SAM" id="SignalP"/>
    </source>
</evidence>
<dbReference type="RefSeq" id="XP_062756815.1">
    <property type="nucleotide sequence ID" value="XM_062898697.1"/>
</dbReference>
<keyword evidence="1" id="KW-0732">Signal</keyword>
<feature type="chain" id="PRO_5042254462" description="DUF7580 domain-containing protein" evidence="1">
    <location>
        <begin position="19"/>
        <end position="579"/>
    </location>
</feature>
<proteinExistence type="predicted"/>
<dbReference type="InterPro" id="IPR056002">
    <property type="entry name" value="DUF7580"/>
</dbReference>
<feature type="signal peptide" evidence="1">
    <location>
        <begin position="1"/>
        <end position="18"/>
    </location>
</feature>
<protein>
    <recommendedName>
        <fullName evidence="2">DUF7580 domain-containing protein</fullName>
    </recommendedName>
</protein>
<comment type="caution">
    <text evidence="3">The sequence shown here is derived from an EMBL/GenBank/DDBJ whole genome shotgun (WGS) entry which is preliminary data.</text>
</comment>
<dbReference type="PANTHER" id="PTHR35186:SF4">
    <property type="entry name" value="PRION-INHIBITION AND PROPAGATION HELO DOMAIN-CONTAINING PROTEIN"/>
    <property type="match status" value="1"/>
</dbReference>
<dbReference type="EMBL" id="JAWRVG010000013">
    <property type="protein sequence ID" value="KAK4076705.1"/>
    <property type="molecule type" value="Genomic_DNA"/>
</dbReference>
<keyword evidence="4" id="KW-1185">Reference proteome</keyword>
<accession>A0AAE1LZQ4</accession>
<evidence type="ECO:0000313" key="3">
    <source>
        <dbReference type="EMBL" id="KAK4076705.1"/>
    </source>
</evidence>
<reference evidence="3" key="1">
    <citation type="submission" date="2023-11" db="EMBL/GenBank/DDBJ databases">
        <title>The genome sequences of three competitors of mushroom-forming fungi.</title>
        <authorList>
            <person name="Beijen E."/>
            <person name="Ohm R.A."/>
        </authorList>
    </citation>
    <scope>NUCLEOTIDE SEQUENCE</scope>
    <source>
        <strain evidence="3">CBS 100526</strain>
    </source>
</reference>
<evidence type="ECO:0000259" key="2">
    <source>
        <dbReference type="Pfam" id="PF24476"/>
    </source>
</evidence>
<name>A0AAE1LZQ4_9HYPO</name>
<dbReference type="Pfam" id="PF24476">
    <property type="entry name" value="DUF7580"/>
    <property type="match status" value="1"/>
</dbReference>
<dbReference type="AlphaFoldDB" id="A0AAE1LZQ4"/>
<dbReference type="GeneID" id="87918602"/>
<feature type="domain" description="DUF7580" evidence="2">
    <location>
        <begin position="371"/>
        <end position="575"/>
    </location>
</feature>
<dbReference type="Proteomes" id="UP001273209">
    <property type="component" value="Unassembled WGS sequence"/>
</dbReference>
<evidence type="ECO:0000313" key="4">
    <source>
        <dbReference type="Proteomes" id="UP001273209"/>
    </source>
</evidence>
<organism evidence="3 4">
    <name type="scientific">Trichoderma aggressivum f. europaeum</name>
    <dbReference type="NCBI Taxonomy" id="173218"/>
    <lineage>
        <taxon>Eukaryota</taxon>
        <taxon>Fungi</taxon>
        <taxon>Dikarya</taxon>
        <taxon>Ascomycota</taxon>
        <taxon>Pezizomycotina</taxon>
        <taxon>Sordariomycetes</taxon>
        <taxon>Hypocreomycetidae</taxon>
        <taxon>Hypocreales</taxon>
        <taxon>Hypocreaceae</taxon>
        <taxon>Trichoderma</taxon>
    </lineage>
</organism>
<dbReference type="PANTHER" id="PTHR35186">
    <property type="entry name" value="ANK_REP_REGION DOMAIN-CONTAINING PROTEIN"/>
    <property type="match status" value="1"/>
</dbReference>